<dbReference type="InterPro" id="IPR007852">
    <property type="entry name" value="Cdc73/Parafibromin"/>
</dbReference>
<dbReference type="PANTHER" id="PTHR12466">
    <property type="entry name" value="CDC73 DOMAIN PROTEIN"/>
    <property type="match status" value="1"/>
</dbReference>
<evidence type="ECO:0000256" key="5">
    <source>
        <dbReference type="SAM" id="MobiDB-lite"/>
    </source>
</evidence>
<evidence type="ECO:0000256" key="3">
    <source>
        <dbReference type="ARBA" id="ARBA00023163"/>
    </source>
</evidence>
<organism>
    <name type="scientific">Neospora caninum (strain Liverpool)</name>
    <dbReference type="NCBI Taxonomy" id="572307"/>
    <lineage>
        <taxon>Eukaryota</taxon>
        <taxon>Sar</taxon>
        <taxon>Alveolata</taxon>
        <taxon>Apicomplexa</taxon>
        <taxon>Conoidasida</taxon>
        <taxon>Coccidia</taxon>
        <taxon>Eucoccidiorida</taxon>
        <taxon>Eimeriorina</taxon>
        <taxon>Sarcocystidae</taxon>
        <taxon>Neospora</taxon>
    </lineage>
</organism>
<dbReference type="PANTHER" id="PTHR12466:SF8">
    <property type="entry name" value="PARAFIBROMIN"/>
    <property type="match status" value="1"/>
</dbReference>
<dbReference type="EMBL" id="CADU01000332">
    <property type="protein sequence ID" value="CCA30113.1"/>
    <property type="molecule type" value="Genomic_DNA"/>
</dbReference>
<reference evidence="8" key="3">
    <citation type="journal article" date="2015" name="PLoS ONE">
        <title>Comprehensive Evaluation of Toxoplasma gondii VEG and Neospora caninum LIV Genomes with Tachyzoite Stage Transcriptome and Proteome Defines Novel Transcript Features.</title>
        <authorList>
            <person name="Ramaprasad A."/>
            <person name="Mourier T."/>
            <person name="Naeem R."/>
            <person name="Malas T.B."/>
            <person name="Moussa E."/>
            <person name="Panigrahi A."/>
            <person name="Vermont S.J."/>
            <person name="Otto T.D."/>
            <person name="Wastling J."/>
            <person name="Pain A."/>
        </authorList>
    </citation>
    <scope>NUCLEOTIDE SEQUENCE</scope>
    <source>
        <strain evidence="8">Liverpool</strain>
    </source>
</reference>
<sequence length="725" mass="77907">MEDEPGRERQPLGRDASDGAGPLSAPSSCSFASSFSASSSPFAGGKGSGFSVDPLAFIHASLDKKSPSLASSCRLERVRGEEALVFPELNCYLLATMPSGLESRRKEAFSLADIFLLLSTPKELYTYSYIAQKGHRYINVLERSKIVSFLESLSPSSPAKLAAPGALPAAGAPVLEDKSSLPSVFAPSLDAASARMQTLLVLDPSLPIKLPGSLTGARGQRLDGDGDGEEGLPAWEGGERNLVADDRLEKIMPQAWADADVRQVALYAKNAVHAVDELRRRKRGEGAKGGEGAPALEAQKRMKTGAQEEDGEEREAEKSEERMREALASLVFARIQRPLVQRCSAVQLTGFSFDAILQKFAEVEKERSAGRPLATFSHFPKRDSLAGSLGGRFKPDTSSASRLARTGAGGPDGQAPAAAGAGARREGQGKSRICVLEEVYAYRKRKAIILIPPVTSVGGSNLVSALLNRYNVADLLENSQFVPPQEAKERAARDGTLGADQGRLEVRHEIRNKVFKFTLVETSYAAKFTPEQWKCVVAIIINVASASSLKLHFGGWPFRDWIDLFLSYKGVMFAYEEDAIPPEVSSLSVKVIRLSRSHRYNDAAAASEFWACLEDFLLQPRRLCLAFDRRLDAGGSGGATPAGAVTTGLTPGVAGSQSFRSLQRSGAVGGSSDSGSGVPVHPTHQHRFLQQVNMGVDLPRVHSQHGAVGVGGYHRLPQNVHYAQR</sequence>
<evidence type="ECO:0000256" key="4">
    <source>
        <dbReference type="ARBA" id="ARBA00023242"/>
    </source>
</evidence>
<comment type="subcellular location">
    <subcellularLocation>
        <location evidence="1">Nucleus</location>
    </subcellularLocation>
</comment>
<dbReference type="Gene3D" id="3.40.50.11990">
    <property type="entry name" value="RNA polymerase II accessory factor, Cdc73 C-terminal domain"/>
    <property type="match status" value="1"/>
</dbReference>
<dbReference type="InterPro" id="IPR031336">
    <property type="entry name" value="CDC73_C"/>
</dbReference>
<protein>
    <submittedName>
        <fullName evidence="7">RNA polymerase II assessory factor Cdc73p,related</fullName>
    </submittedName>
</protein>
<dbReference type="AlphaFoldDB" id="F0JB92"/>
<dbReference type="InterPro" id="IPR038103">
    <property type="entry name" value="CDC73_C_sf"/>
</dbReference>
<evidence type="ECO:0000256" key="1">
    <source>
        <dbReference type="ARBA" id="ARBA00004123"/>
    </source>
</evidence>
<dbReference type="GO" id="GO:0006368">
    <property type="term" value="P:transcription elongation by RNA polymerase II"/>
    <property type="evidence" value="ECO:0007669"/>
    <property type="project" value="InterPro"/>
</dbReference>
<name>F0JB92_NEOCL</name>
<feature type="region of interest" description="Disordered" evidence="5">
    <location>
        <begin position="216"/>
        <end position="236"/>
    </location>
</feature>
<reference evidence="7" key="1">
    <citation type="submission" date="2011-03" db="EMBL/GenBank/DDBJ databases">
        <title>Comparative genomics and transcriptomics of Neospora caninum and Toxoplasma gondii.</title>
        <authorList>
            <person name="Reid A.J."/>
            <person name="Sohal A."/>
            <person name="Harris D."/>
            <person name="Quail M."/>
            <person name="Sanders M."/>
            <person name="Berriman M."/>
            <person name="Wastling J.M."/>
            <person name="Pain A."/>
        </authorList>
    </citation>
    <scope>NUCLEOTIDE SEQUENCE</scope>
    <source>
        <strain evidence="7">Liverpool</strain>
    </source>
</reference>
<feature type="region of interest" description="Disordered" evidence="5">
    <location>
        <begin position="1"/>
        <end position="41"/>
    </location>
</feature>
<feature type="compositionally biased region" description="Low complexity" evidence="5">
    <location>
        <begin position="413"/>
        <end position="422"/>
    </location>
</feature>
<feature type="region of interest" description="Disordered" evidence="5">
    <location>
        <begin position="387"/>
        <end position="424"/>
    </location>
</feature>
<evidence type="ECO:0000313" key="7">
    <source>
        <dbReference type="EMBL" id="CCA30113.1"/>
    </source>
</evidence>
<reference evidence="7" key="2">
    <citation type="submission" date="2011-03" db="EMBL/GenBank/DDBJ databases">
        <authorList>
            <person name="Aslett M."/>
        </authorList>
    </citation>
    <scope>NUCLEOTIDE SEQUENCE</scope>
    <source>
        <strain evidence="7">Liverpool</strain>
    </source>
</reference>
<evidence type="ECO:0000313" key="8">
    <source>
        <dbReference type="EMBL" id="CEL71359.1"/>
    </source>
</evidence>
<dbReference type="Pfam" id="PF05179">
    <property type="entry name" value="CDC73_C"/>
    <property type="match status" value="1"/>
</dbReference>
<evidence type="ECO:0000256" key="2">
    <source>
        <dbReference type="ARBA" id="ARBA00010427"/>
    </source>
</evidence>
<feature type="region of interest" description="Disordered" evidence="5">
    <location>
        <begin position="282"/>
        <end position="321"/>
    </location>
</feature>
<dbReference type="GO" id="GO:0000993">
    <property type="term" value="F:RNA polymerase II complex binding"/>
    <property type="evidence" value="ECO:0007669"/>
    <property type="project" value="TreeGrafter"/>
</dbReference>
<keyword evidence="4" id="KW-0539">Nucleus</keyword>
<dbReference type="GO" id="GO:0016593">
    <property type="term" value="C:Cdc73/Paf1 complex"/>
    <property type="evidence" value="ECO:0007669"/>
    <property type="project" value="InterPro"/>
</dbReference>
<feature type="compositionally biased region" description="Basic and acidic residues" evidence="5">
    <location>
        <begin position="1"/>
        <end position="17"/>
    </location>
</feature>
<comment type="similarity">
    <text evidence="2">Belongs to the CDC73 family.</text>
</comment>
<feature type="compositionally biased region" description="Low complexity" evidence="5">
    <location>
        <begin position="24"/>
        <end position="41"/>
    </location>
</feature>
<dbReference type="EMBL" id="LN714488">
    <property type="protein sequence ID" value="CEL71359.1"/>
    <property type="molecule type" value="Genomic_DNA"/>
</dbReference>
<dbReference type="GO" id="GO:0032968">
    <property type="term" value="P:positive regulation of transcription elongation by RNA polymerase II"/>
    <property type="evidence" value="ECO:0007669"/>
    <property type="project" value="TreeGrafter"/>
</dbReference>
<proteinExistence type="inferred from homology"/>
<feature type="domain" description="Cell division control protein 73 C-terminal" evidence="6">
    <location>
        <begin position="444"/>
        <end position="616"/>
    </location>
</feature>
<keyword evidence="3" id="KW-0804">Transcription</keyword>
<dbReference type="VEuPathDB" id="ToxoDB:NCLIV_070040"/>
<gene>
    <name evidence="8" type="ORF">BN1204_070040</name>
    <name evidence="7" type="ORF">NCLIV_070040</name>
</gene>
<accession>F0JB92</accession>
<evidence type="ECO:0000259" key="6">
    <source>
        <dbReference type="Pfam" id="PF05179"/>
    </source>
</evidence>